<dbReference type="GO" id="GO:0030015">
    <property type="term" value="C:CCR4-NOT core complex"/>
    <property type="evidence" value="ECO:0007669"/>
    <property type="project" value="UniProtKB-UniRule"/>
</dbReference>
<evidence type="ECO:0000256" key="1">
    <source>
        <dbReference type="ARBA" id="ARBA00004123"/>
    </source>
</evidence>
<dbReference type="GO" id="GO:0006355">
    <property type="term" value="P:regulation of DNA-templated transcription"/>
    <property type="evidence" value="ECO:0007669"/>
    <property type="project" value="InterPro"/>
</dbReference>
<reference evidence="15" key="2">
    <citation type="submission" date="2014-02" db="EMBL/GenBank/DDBJ databases">
        <title>Complete DNA sequence of /Kuraishia capsulata/ illustrates novel genomic features among budding yeasts (/Saccharomycotina/).</title>
        <authorList>
            <person name="Morales L."/>
            <person name="Noel B."/>
            <person name="Porcel B."/>
            <person name="Marcet-Houben M."/>
            <person name="Hullo M-F."/>
            <person name="Sacerdot C."/>
            <person name="Tekaia F."/>
            <person name="Leh-Louis V."/>
            <person name="Despons L."/>
            <person name="Khanna V."/>
            <person name="Aury J-M."/>
            <person name="Barbe V."/>
            <person name="Couloux A."/>
            <person name="Labadie K."/>
            <person name="Pelletier E."/>
            <person name="Souciet J-L."/>
            <person name="Boekhout T."/>
            <person name="Gabaldon T."/>
            <person name="Wincker P."/>
            <person name="Dujon B."/>
        </authorList>
    </citation>
    <scope>NUCLEOTIDE SEQUENCE</scope>
    <source>
        <strain evidence="15">CBS 1993</strain>
    </source>
</reference>
<dbReference type="RefSeq" id="XP_022456289.1">
    <property type="nucleotide sequence ID" value="XM_022604752.1"/>
</dbReference>
<dbReference type="Proteomes" id="UP000019384">
    <property type="component" value="Unassembled WGS sequence"/>
</dbReference>
<sequence>MSQRKLQQEIDRVFKKVKEGLEAFDYVYDKLQACENQSQKEKLESDLKKEIKKLQRSRDQIKNWMGGNEVKDKKALVEHRKLIEHEMERFKEVEKIMKTKAFSKEGLNNNKIDPREKEKLECAAFVQTMIEELERQTEALEAQVDQIQATMKKGKRADNSKQEQIKEFQDVLERHNWHQERLETILRLLENGNLEADQIQTIEEDIRYYVENNQDADFAEDDEIYDELGLDEIDDSFRIAAIGHEEDDLEEDSALSTTMSGVASAPTASVSTPTMSATSSRKASVVGIAPMASVAIPPISSVPAPAVATQSPLIKSAQTAVASVAPSIIGLKPAATPLGTPKMKYATAATVNSGVSSSPVPPPGLYRTSTNLSSSSQAVPQPQSVKEVSRANTMSPMSPERGNANLKLEELTAELEIAKKRALTPAPLESIFQSLESSLLNCPDSYDSDRPRKYQPLNPRPTPIFYPQEPSIEVVNSSKILQKFETDTLFYCFYYHSRGKANGLGSSSADDYLQMNAASELVRRGWKYHPELRTWFQEDATSHNEWKLFDFKDTWAQRQNENVPFEQSSLLTSFW</sequence>
<dbReference type="InterPro" id="IPR012270">
    <property type="entry name" value="CCR4-NOT_su3/5"/>
</dbReference>
<dbReference type="InterPro" id="IPR007282">
    <property type="entry name" value="NOT2/3/5_C"/>
</dbReference>
<dbReference type="STRING" id="1382522.W6MIR2"/>
<keyword evidence="6" id="KW-0597">Phosphoprotein</keyword>
<feature type="domain" description="CCR4-Not complex component Not N-terminal" evidence="13">
    <location>
        <begin position="2"/>
        <end position="231"/>
    </location>
</feature>
<gene>
    <name evidence="15" type="ORF">KUCA_T00000232001</name>
</gene>
<dbReference type="EMBL" id="HG793125">
    <property type="protein sequence ID" value="CDK24272.1"/>
    <property type="molecule type" value="Genomic_DNA"/>
</dbReference>
<evidence type="ECO:0000256" key="12">
    <source>
        <dbReference type="SAM" id="MobiDB-lite"/>
    </source>
</evidence>
<comment type="function">
    <text evidence="10">Acts as component of the CCR4-NOT core complex, which in the nucleus seems to be a general transcription factor, and in the cytoplasm the major mRNA deadenylase involved in mRNA turnover. The NOT protein subcomplex negatively regulates the basal and activated transcription of many genes. Preferentially affects TC-type TATA element-dependent transcription. Could directly or indirectly inhibit component(s) of the general transcription machinery.</text>
</comment>
<dbReference type="InterPro" id="IPR038635">
    <property type="entry name" value="CCR4-NOT_su2/3/5_C_sf"/>
</dbReference>
<reference evidence="15" key="1">
    <citation type="submission" date="2013-12" db="EMBL/GenBank/DDBJ databases">
        <authorList>
            <person name="Genoscope - CEA"/>
        </authorList>
    </citation>
    <scope>NUCLEOTIDE SEQUENCE</scope>
    <source>
        <strain evidence="15">CBS 1993</strain>
    </source>
</reference>
<keyword evidence="9 10" id="KW-0539">Nucleus</keyword>
<dbReference type="Pfam" id="PF04153">
    <property type="entry name" value="NOT2_3_5_C"/>
    <property type="match status" value="1"/>
</dbReference>
<evidence type="ECO:0000313" key="16">
    <source>
        <dbReference type="Proteomes" id="UP000019384"/>
    </source>
</evidence>
<organism evidence="15 16">
    <name type="scientific">Kuraishia capsulata CBS 1993</name>
    <dbReference type="NCBI Taxonomy" id="1382522"/>
    <lineage>
        <taxon>Eukaryota</taxon>
        <taxon>Fungi</taxon>
        <taxon>Dikarya</taxon>
        <taxon>Ascomycota</taxon>
        <taxon>Saccharomycotina</taxon>
        <taxon>Pichiomycetes</taxon>
        <taxon>Pichiales</taxon>
        <taxon>Pichiaceae</taxon>
        <taxon>Kuraishia</taxon>
    </lineage>
</organism>
<evidence type="ECO:0000256" key="9">
    <source>
        <dbReference type="ARBA" id="ARBA00023242"/>
    </source>
</evidence>
<dbReference type="Pfam" id="PF04065">
    <property type="entry name" value="Not3"/>
    <property type="match status" value="1"/>
</dbReference>
<comment type="subcellular location">
    <subcellularLocation>
        <location evidence="2 10">Cytoplasm</location>
    </subcellularLocation>
    <subcellularLocation>
        <location evidence="1 10">Nucleus</location>
    </subcellularLocation>
</comment>
<keyword evidence="16" id="KW-1185">Reference proteome</keyword>
<dbReference type="AlphaFoldDB" id="W6MIR2"/>
<keyword evidence="8 10" id="KW-0804">Transcription</keyword>
<feature type="domain" description="NOT2/NOT3/NOT5 C-terminal" evidence="14">
    <location>
        <begin position="438"/>
        <end position="570"/>
    </location>
</feature>
<dbReference type="OrthoDB" id="293823at2759"/>
<dbReference type="HOGENOM" id="CLU_013819_3_0_1"/>
<name>W6MIR2_9ASCO</name>
<dbReference type="PANTHER" id="PTHR23326">
    <property type="entry name" value="CCR4 NOT-RELATED"/>
    <property type="match status" value="1"/>
</dbReference>
<keyword evidence="4 10" id="KW-0963">Cytoplasm</keyword>
<evidence type="ECO:0000256" key="10">
    <source>
        <dbReference type="PIRNR" id="PIRNR005290"/>
    </source>
</evidence>
<evidence type="ECO:0000256" key="2">
    <source>
        <dbReference type="ARBA" id="ARBA00004496"/>
    </source>
</evidence>
<keyword evidence="5 10" id="KW-0678">Repressor</keyword>
<comment type="similarity">
    <text evidence="3 10">Belongs to the CNOT2/3/5 family.</text>
</comment>
<keyword evidence="10" id="KW-0010">Activator</keyword>
<evidence type="ECO:0000256" key="8">
    <source>
        <dbReference type="ARBA" id="ARBA00023163"/>
    </source>
</evidence>
<protein>
    <recommendedName>
        <fullName evidence="10">General negative regulator of transcription subunit</fullName>
    </recommendedName>
</protein>
<feature type="compositionally biased region" description="Low complexity" evidence="12">
    <location>
        <begin position="373"/>
        <end position="385"/>
    </location>
</feature>
<dbReference type="GO" id="GO:0005634">
    <property type="term" value="C:nucleus"/>
    <property type="evidence" value="ECO:0007669"/>
    <property type="project" value="UniProtKB-SubCell"/>
</dbReference>
<evidence type="ECO:0000256" key="5">
    <source>
        <dbReference type="ARBA" id="ARBA00022491"/>
    </source>
</evidence>
<evidence type="ECO:0000259" key="13">
    <source>
        <dbReference type="Pfam" id="PF04065"/>
    </source>
</evidence>
<keyword evidence="7 10" id="KW-0805">Transcription regulation</keyword>
<proteinExistence type="inferred from homology"/>
<evidence type="ECO:0000256" key="4">
    <source>
        <dbReference type="ARBA" id="ARBA00022490"/>
    </source>
</evidence>
<evidence type="ECO:0000256" key="7">
    <source>
        <dbReference type="ARBA" id="ARBA00023015"/>
    </source>
</evidence>
<dbReference type="GO" id="GO:0000289">
    <property type="term" value="P:nuclear-transcribed mRNA poly(A) tail shortening"/>
    <property type="evidence" value="ECO:0007669"/>
    <property type="project" value="UniProtKB-ARBA"/>
</dbReference>
<keyword evidence="11" id="KW-0175">Coiled coil</keyword>
<dbReference type="InterPro" id="IPR007207">
    <property type="entry name" value="Not_N"/>
</dbReference>
<evidence type="ECO:0000256" key="3">
    <source>
        <dbReference type="ARBA" id="ARBA00007682"/>
    </source>
</evidence>
<dbReference type="GO" id="GO:0000932">
    <property type="term" value="C:P-body"/>
    <property type="evidence" value="ECO:0007669"/>
    <property type="project" value="UniProtKB-UniRule"/>
</dbReference>
<evidence type="ECO:0000256" key="11">
    <source>
        <dbReference type="SAM" id="Coils"/>
    </source>
</evidence>
<dbReference type="PIRSF" id="PIRSF005290">
    <property type="entry name" value="NOT_su_3_5"/>
    <property type="match status" value="1"/>
</dbReference>
<dbReference type="GeneID" id="34517677"/>
<feature type="coiled-coil region" evidence="11">
    <location>
        <begin position="123"/>
        <end position="157"/>
    </location>
</feature>
<dbReference type="Gene3D" id="2.30.30.1020">
    <property type="entry name" value="CCR4-NOT complex subunit 2/3/5, C-terminal domain"/>
    <property type="match status" value="1"/>
</dbReference>
<evidence type="ECO:0000259" key="14">
    <source>
        <dbReference type="Pfam" id="PF04153"/>
    </source>
</evidence>
<feature type="region of interest" description="Disordered" evidence="12">
    <location>
        <begin position="352"/>
        <end position="402"/>
    </location>
</feature>
<evidence type="ECO:0000256" key="6">
    <source>
        <dbReference type="ARBA" id="ARBA00022553"/>
    </source>
</evidence>
<evidence type="ECO:0000313" key="15">
    <source>
        <dbReference type="EMBL" id="CDK24272.1"/>
    </source>
</evidence>
<accession>W6MIR2</accession>
<dbReference type="InterPro" id="IPR040168">
    <property type="entry name" value="Not2/3/5"/>
</dbReference>